<evidence type="ECO:0000256" key="7">
    <source>
        <dbReference type="SAM" id="MobiDB-lite"/>
    </source>
</evidence>
<keyword evidence="10" id="KW-1185">Reference proteome</keyword>
<dbReference type="InterPro" id="IPR007219">
    <property type="entry name" value="XnlR_reg_dom"/>
</dbReference>
<dbReference type="SUPFAM" id="SSF57701">
    <property type="entry name" value="Zn2/Cys6 DNA-binding domain"/>
    <property type="match status" value="1"/>
</dbReference>
<dbReference type="PROSITE" id="PS50048">
    <property type="entry name" value="ZN2_CY6_FUNGAL_2"/>
    <property type="match status" value="1"/>
</dbReference>
<evidence type="ECO:0000256" key="3">
    <source>
        <dbReference type="ARBA" id="ARBA00023015"/>
    </source>
</evidence>
<keyword evidence="2" id="KW-0862">Zinc</keyword>
<gene>
    <name evidence="9" type="ORF">R9X50_00493100</name>
</gene>
<accession>A0AAQ3R5H9</accession>
<evidence type="ECO:0000313" key="9">
    <source>
        <dbReference type="EMBL" id="WPH02076.1"/>
    </source>
</evidence>
<evidence type="ECO:0000256" key="6">
    <source>
        <dbReference type="ARBA" id="ARBA00023242"/>
    </source>
</evidence>
<dbReference type="SMART" id="SM00066">
    <property type="entry name" value="GAL4"/>
    <property type="match status" value="1"/>
</dbReference>
<dbReference type="PANTHER" id="PTHR31944">
    <property type="entry name" value="HEME-RESPONSIVE ZINC FINGER TRANSCRIPTION FACTOR HAP1"/>
    <property type="match status" value="1"/>
</dbReference>
<dbReference type="InterPro" id="IPR036864">
    <property type="entry name" value="Zn2-C6_fun-type_DNA-bd_sf"/>
</dbReference>
<evidence type="ECO:0000256" key="4">
    <source>
        <dbReference type="ARBA" id="ARBA00023125"/>
    </source>
</evidence>
<dbReference type="PANTHER" id="PTHR31944:SF130">
    <property type="entry name" value="ZN(II)2CYS6 TRANSCRIPTION FACTO (EUROFUNG)"/>
    <property type="match status" value="1"/>
</dbReference>
<keyword evidence="6" id="KW-0539">Nucleus</keyword>
<dbReference type="Pfam" id="PF00172">
    <property type="entry name" value="Zn_clus"/>
    <property type="match status" value="1"/>
</dbReference>
<dbReference type="Proteomes" id="UP001303373">
    <property type="component" value="Chromosome 7"/>
</dbReference>
<dbReference type="GO" id="GO:0008270">
    <property type="term" value="F:zinc ion binding"/>
    <property type="evidence" value="ECO:0007669"/>
    <property type="project" value="InterPro"/>
</dbReference>
<dbReference type="CDD" id="cd00067">
    <property type="entry name" value="GAL4"/>
    <property type="match status" value="1"/>
</dbReference>
<evidence type="ECO:0000313" key="10">
    <source>
        <dbReference type="Proteomes" id="UP001303373"/>
    </source>
</evidence>
<name>A0AAQ3R5H9_9PEZI</name>
<evidence type="ECO:0000259" key="8">
    <source>
        <dbReference type="PROSITE" id="PS50048"/>
    </source>
</evidence>
<dbReference type="GO" id="GO:0001228">
    <property type="term" value="F:DNA-binding transcription activator activity, RNA polymerase II-specific"/>
    <property type="evidence" value="ECO:0007669"/>
    <property type="project" value="TreeGrafter"/>
</dbReference>
<dbReference type="GO" id="GO:0000978">
    <property type="term" value="F:RNA polymerase II cis-regulatory region sequence-specific DNA binding"/>
    <property type="evidence" value="ECO:0007669"/>
    <property type="project" value="TreeGrafter"/>
</dbReference>
<dbReference type="EMBL" id="CP138586">
    <property type="protein sequence ID" value="WPH02076.1"/>
    <property type="molecule type" value="Genomic_DNA"/>
</dbReference>
<keyword evidence="4" id="KW-0238">DNA-binding</keyword>
<reference evidence="9 10" key="1">
    <citation type="submission" date="2023-11" db="EMBL/GenBank/DDBJ databases">
        <title>An acidophilic fungus is an integral part of prey digestion in a carnivorous sundew plant.</title>
        <authorList>
            <person name="Tsai I.J."/>
        </authorList>
    </citation>
    <scope>NUCLEOTIDE SEQUENCE [LARGE SCALE GENOMIC DNA]</scope>
    <source>
        <strain evidence="9">169a</strain>
    </source>
</reference>
<keyword evidence="3" id="KW-0805">Transcription regulation</keyword>
<protein>
    <recommendedName>
        <fullName evidence="8">Zn(2)-C6 fungal-type domain-containing protein</fullName>
    </recommendedName>
</protein>
<sequence>MPRDPFLPESATAMETVKDRTRSPDAVGGSDRKRRRKVLSCYDCRRRKVQCDRAMPACGRCVKAGQTSNCLYIDDPLESASADVTSITPTRGPLEGHISRPILAQGPENVLSRLEYQDKRVKQLEAALARAAQSQLPDPVHRLKTSKVPLTPESVAGAQPNDFGATVTDKETMLLRGKSFKTHFHGTTHPGGLIAHIPDLSAFTKETFENFPTLSRIRHDIRVLENRVEPAGSRPQIVSEDDLKALLLAKEEVDQHIQLYMENYGGIYNILHLPTFWKEYNEMWADISAARPHFVALVLLLSASVQCLTTSHPWLYTANSSTARERAITYIEAVDDWMDTQSQKHVTVTDFQIRFLLLFSRQVSARKYKRTWTEAGTHIRYCMCAGLHRNPEYLRKPTSALDKELRRRIWGASAELELQASFDRGMVPEQWTYQTDCSAPTNISDEDVSQESDQLPNAKQLETWTMSSYLATASESLLLRHMLTTTLNNIREILSFDDIKRYTEEIQTHLEKIPEWRMSSSDVASALLSLTLRQYLLALHDRQVRQAQSSTERGFSRMILISTATRIVDTHKALIKRGCYALEVLCSDQLRAALSICHIAVTLDLHSDNTMNRLIEKHASQIMDDVIEMLTDKCIRFGREQRQLWIVLASRGLWKSVRNPNQRISYMQEALDKISQPYYKIMACQEDPTLRENGDITIPARQKDPDPRTNMILDYLPTVDVDRSRDGPSSVVNDPTLLDLDEIAAWTFEDWNFNPAELQEVFSGSYQS</sequence>
<keyword evidence="5" id="KW-0804">Transcription</keyword>
<proteinExistence type="predicted"/>
<dbReference type="PROSITE" id="PS00463">
    <property type="entry name" value="ZN2_CY6_FUNGAL_1"/>
    <property type="match status" value="1"/>
</dbReference>
<evidence type="ECO:0000256" key="5">
    <source>
        <dbReference type="ARBA" id="ARBA00023163"/>
    </source>
</evidence>
<dbReference type="Gene3D" id="4.10.240.10">
    <property type="entry name" value="Zn(2)-C6 fungal-type DNA-binding domain"/>
    <property type="match status" value="1"/>
</dbReference>
<dbReference type="InterPro" id="IPR051430">
    <property type="entry name" value="Fungal_TF_Env_Response"/>
</dbReference>
<dbReference type="Pfam" id="PF04082">
    <property type="entry name" value="Fungal_trans"/>
    <property type="match status" value="1"/>
</dbReference>
<dbReference type="GO" id="GO:0005634">
    <property type="term" value="C:nucleus"/>
    <property type="evidence" value="ECO:0007669"/>
    <property type="project" value="TreeGrafter"/>
</dbReference>
<feature type="domain" description="Zn(2)-C6 fungal-type" evidence="8">
    <location>
        <begin position="40"/>
        <end position="72"/>
    </location>
</feature>
<dbReference type="AlphaFoldDB" id="A0AAQ3R5H9"/>
<organism evidence="9 10">
    <name type="scientific">Acrodontium crateriforme</name>
    <dbReference type="NCBI Taxonomy" id="150365"/>
    <lineage>
        <taxon>Eukaryota</taxon>
        <taxon>Fungi</taxon>
        <taxon>Dikarya</taxon>
        <taxon>Ascomycota</taxon>
        <taxon>Pezizomycotina</taxon>
        <taxon>Dothideomycetes</taxon>
        <taxon>Dothideomycetidae</taxon>
        <taxon>Mycosphaerellales</taxon>
        <taxon>Teratosphaeriaceae</taxon>
        <taxon>Acrodontium</taxon>
    </lineage>
</organism>
<dbReference type="InterPro" id="IPR001138">
    <property type="entry name" value="Zn2Cys6_DnaBD"/>
</dbReference>
<dbReference type="CDD" id="cd12148">
    <property type="entry name" value="fungal_TF_MHR"/>
    <property type="match status" value="1"/>
</dbReference>
<evidence type="ECO:0000256" key="2">
    <source>
        <dbReference type="ARBA" id="ARBA00022833"/>
    </source>
</evidence>
<feature type="region of interest" description="Disordered" evidence="7">
    <location>
        <begin position="1"/>
        <end position="32"/>
    </location>
</feature>
<keyword evidence="1" id="KW-0479">Metal-binding</keyword>
<evidence type="ECO:0000256" key="1">
    <source>
        <dbReference type="ARBA" id="ARBA00022723"/>
    </source>
</evidence>
<dbReference type="GO" id="GO:0006351">
    <property type="term" value="P:DNA-templated transcription"/>
    <property type="evidence" value="ECO:0007669"/>
    <property type="project" value="InterPro"/>
</dbReference>